<evidence type="ECO:0000313" key="2">
    <source>
        <dbReference type="EMBL" id="CAE0464922.1"/>
    </source>
</evidence>
<reference evidence="2" key="1">
    <citation type="submission" date="2021-01" db="EMBL/GenBank/DDBJ databases">
        <authorList>
            <person name="Corre E."/>
            <person name="Pelletier E."/>
            <person name="Niang G."/>
            <person name="Scheremetjew M."/>
            <person name="Finn R."/>
            <person name="Kale V."/>
            <person name="Holt S."/>
            <person name="Cochrane G."/>
            <person name="Meng A."/>
            <person name="Brown T."/>
            <person name="Cohen L."/>
        </authorList>
    </citation>
    <scope>NUCLEOTIDE SEQUENCE</scope>
    <source>
        <strain evidence="2">MM31A-1</strain>
    </source>
</reference>
<gene>
    <name evidence="2" type="ORF">CDEB00056_LOCUS9763</name>
</gene>
<keyword evidence="1" id="KW-0812">Transmembrane</keyword>
<dbReference type="EMBL" id="HBIO01012571">
    <property type="protein sequence ID" value="CAE0464922.1"/>
    <property type="molecule type" value="Transcribed_RNA"/>
</dbReference>
<keyword evidence="1" id="KW-1133">Transmembrane helix</keyword>
<organism evidence="2">
    <name type="scientific">Chaetoceros debilis</name>
    <dbReference type="NCBI Taxonomy" id="122233"/>
    <lineage>
        <taxon>Eukaryota</taxon>
        <taxon>Sar</taxon>
        <taxon>Stramenopiles</taxon>
        <taxon>Ochrophyta</taxon>
        <taxon>Bacillariophyta</taxon>
        <taxon>Coscinodiscophyceae</taxon>
        <taxon>Chaetocerotophycidae</taxon>
        <taxon>Chaetocerotales</taxon>
        <taxon>Chaetocerotaceae</taxon>
        <taxon>Chaetoceros</taxon>
    </lineage>
</organism>
<sequence length="109" mass="11473">MDRYLLDISHQLQHNIKASDAPAGAPTSALINTPADVLNYAPVLALSLFVTILAALSALADILVDVLILTIALVATVAVATVAAAKLLMYLSESSSMPPTHWLVSSYFP</sequence>
<keyword evidence="1" id="KW-0472">Membrane</keyword>
<evidence type="ECO:0000256" key="1">
    <source>
        <dbReference type="SAM" id="Phobius"/>
    </source>
</evidence>
<feature type="transmembrane region" description="Helical" evidence="1">
    <location>
        <begin position="66"/>
        <end position="88"/>
    </location>
</feature>
<protein>
    <submittedName>
        <fullName evidence="2">Uncharacterized protein</fullName>
    </submittedName>
</protein>
<name>A0A7S3Q4G8_9STRA</name>
<proteinExistence type="predicted"/>
<dbReference type="AlphaFoldDB" id="A0A7S3Q4G8"/>
<feature type="transmembrane region" description="Helical" evidence="1">
    <location>
        <begin position="37"/>
        <end position="60"/>
    </location>
</feature>
<accession>A0A7S3Q4G8</accession>